<gene>
    <name evidence="1" type="ORF">ACHHYP_07918</name>
</gene>
<reference evidence="1 2" key="1">
    <citation type="journal article" date="2014" name="Genome Biol. Evol.">
        <title>The secreted proteins of Achlya hypogyna and Thraustotheca clavata identify the ancestral oomycete secretome and reveal gene acquisitions by horizontal gene transfer.</title>
        <authorList>
            <person name="Misner I."/>
            <person name="Blouin N."/>
            <person name="Leonard G."/>
            <person name="Richards T.A."/>
            <person name="Lane C.E."/>
        </authorList>
    </citation>
    <scope>NUCLEOTIDE SEQUENCE [LARGE SCALE GENOMIC DNA]</scope>
    <source>
        <strain evidence="1 2">ATCC 48635</strain>
    </source>
</reference>
<dbReference type="SUPFAM" id="SSF52833">
    <property type="entry name" value="Thioredoxin-like"/>
    <property type="match status" value="1"/>
</dbReference>
<dbReference type="PROSITE" id="PS51353">
    <property type="entry name" value="ARSC"/>
    <property type="match status" value="1"/>
</dbReference>
<dbReference type="AlphaFoldDB" id="A0A1V9YQ60"/>
<sequence length="132" mass="15181">MTPAVLYQNPLCNKCCTAKAILLKYNEERADNDKLDYQVFEYLNVSWTREMLEDILAKIVPEEAVPSPLVMMRKIESEFTTLGLDKLDPIADRLELLDAMIAHPILIERPIFIRGNKAIVARPAERIYEMLS</sequence>
<evidence type="ECO:0008006" key="3">
    <source>
        <dbReference type="Google" id="ProtNLM"/>
    </source>
</evidence>
<dbReference type="PANTHER" id="PTHR30041">
    <property type="entry name" value="ARSENATE REDUCTASE"/>
    <property type="match status" value="1"/>
</dbReference>
<evidence type="ECO:0000313" key="1">
    <source>
        <dbReference type="EMBL" id="OQR87888.1"/>
    </source>
</evidence>
<dbReference type="OrthoDB" id="59229at2759"/>
<evidence type="ECO:0000313" key="2">
    <source>
        <dbReference type="Proteomes" id="UP000243579"/>
    </source>
</evidence>
<comment type="caution">
    <text evidence="1">The sequence shown here is derived from an EMBL/GenBank/DDBJ whole genome shotgun (WGS) entry which is preliminary data.</text>
</comment>
<dbReference type="InterPro" id="IPR036249">
    <property type="entry name" value="Thioredoxin-like_sf"/>
</dbReference>
<name>A0A1V9YQ60_ACHHY</name>
<proteinExistence type="predicted"/>
<dbReference type="Proteomes" id="UP000243579">
    <property type="component" value="Unassembled WGS sequence"/>
</dbReference>
<dbReference type="Gene3D" id="3.40.30.10">
    <property type="entry name" value="Glutaredoxin"/>
    <property type="match status" value="1"/>
</dbReference>
<dbReference type="PANTHER" id="PTHR30041:SF4">
    <property type="entry name" value="ARSENATE REDUCTASE"/>
    <property type="match status" value="1"/>
</dbReference>
<accession>A0A1V9YQ60</accession>
<organism evidence="1 2">
    <name type="scientific">Achlya hypogyna</name>
    <name type="common">Oomycete</name>
    <name type="synonym">Protoachlya hypogyna</name>
    <dbReference type="NCBI Taxonomy" id="1202772"/>
    <lineage>
        <taxon>Eukaryota</taxon>
        <taxon>Sar</taxon>
        <taxon>Stramenopiles</taxon>
        <taxon>Oomycota</taxon>
        <taxon>Saprolegniomycetes</taxon>
        <taxon>Saprolegniales</taxon>
        <taxon>Achlyaceae</taxon>
        <taxon>Achlya</taxon>
    </lineage>
</organism>
<keyword evidence="2" id="KW-1185">Reference proteome</keyword>
<dbReference type="InterPro" id="IPR006660">
    <property type="entry name" value="Arsenate_reductase-like"/>
</dbReference>
<dbReference type="EMBL" id="JNBR01001420">
    <property type="protein sequence ID" value="OQR87888.1"/>
    <property type="molecule type" value="Genomic_DNA"/>
</dbReference>
<dbReference type="Pfam" id="PF03960">
    <property type="entry name" value="ArsC"/>
    <property type="match status" value="1"/>
</dbReference>
<protein>
    <recommendedName>
        <fullName evidence="3">Arsenate reductase</fullName>
    </recommendedName>
</protein>